<dbReference type="GO" id="GO:0003916">
    <property type="term" value="F:DNA topoisomerase activity"/>
    <property type="evidence" value="ECO:0007669"/>
    <property type="project" value="InterPro"/>
</dbReference>
<feature type="domain" description="DNA topoisomerase type IA zn finger" evidence="1">
    <location>
        <begin position="1"/>
        <end position="16"/>
    </location>
</feature>
<dbReference type="SUPFAM" id="SSF57783">
    <property type="entry name" value="Zinc beta-ribbon"/>
    <property type="match status" value="1"/>
</dbReference>
<dbReference type="GO" id="GO:0005694">
    <property type="term" value="C:chromosome"/>
    <property type="evidence" value="ECO:0007669"/>
    <property type="project" value="InterPro"/>
</dbReference>
<dbReference type="AlphaFoldDB" id="A0A3P3XT31"/>
<protein>
    <recommendedName>
        <fullName evidence="1">DNA topoisomerase type IA zn finger domain-containing protein</fullName>
    </recommendedName>
</protein>
<name>A0A3P3XT31_9SPIR</name>
<dbReference type="GO" id="GO:0003677">
    <property type="term" value="F:DNA binding"/>
    <property type="evidence" value="ECO:0007669"/>
    <property type="project" value="InterPro"/>
</dbReference>
<evidence type="ECO:0000313" key="2">
    <source>
        <dbReference type="EMBL" id="SLM19451.1"/>
    </source>
</evidence>
<sequence length="104" mass="11633">MSCSGFPECTFTKSVPLAKCPKCGGDIIPRVSTRGRRKKFYGCSNYPECDFMTLYKPTNATCPQCGWFLVEKYDKKTGVHKACINPDCNYLHSSDESKEDKGGE</sequence>
<reference evidence="2" key="1">
    <citation type="submission" date="2017-02" db="EMBL/GenBank/DDBJ databases">
        <authorList>
            <person name="Regsiter A."/>
            <person name="William W."/>
        </authorList>
    </citation>
    <scope>NUCLEOTIDE SEQUENCE</scope>
    <source>
        <strain evidence="2">BdmA 4</strain>
    </source>
</reference>
<gene>
    <name evidence="2" type="ORF">SPIRO4BDMA_50966</name>
</gene>
<dbReference type="Pfam" id="PF01396">
    <property type="entry name" value="Zn_ribbon_Top1"/>
    <property type="match status" value="3"/>
</dbReference>
<dbReference type="EMBL" id="FWDO01000005">
    <property type="protein sequence ID" value="SLM19451.1"/>
    <property type="molecule type" value="Genomic_DNA"/>
</dbReference>
<dbReference type="Gene3D" id="3.30.65.10">
    <property type="entry name" value="Bacterial Topoisomerase I, domain 1"/>
    <property type="match status" value="1"/>
</dbReference>
<feature type="domain" description="DNA topoisomerase type IA zn finger" evidence="1">
    <location>
        <begin position="19"/>
        <end position="54"/>
    </location>
</feature>
<evidence type="ECO:0000259" key="1">
    <source>
        <dbReference type="Pfam" id="PF01396"/>
    </source>
</evidence>
<dbReference type="GO" id="GO:0006265">
    <property type="term" value="P:DNA topological change"/>
    <property type="evidence" value="ECO:0007669"/>
    <property type="project" value="InterPro"/>
</dbReference>
<dbReference type="InterPro" id="IPR013498">
    <property type="entry name" value="Topo_IA_Znf"/>
</dbReference>
<proteinExistence type="predicted"/>
<accession>A0A3P3XT31</accession>
<organism evidence="2">
    <name type="scientific">uncultured spirochete</name>
    <dbReference type="NCBI Taxonomy" id="156406"/>
    <lineage>
        <taxon>Bacteria</taxon>
        <taxon>Pseudomonadati</taxon>
        <taxon>Spirochaetota</taxon>
        <taxon>Spirochaetia</taxon>
        <taxon>Spirochaetales</taxon>
        <taxon>environmental samples</taxon>
    </lineage>
</organism>
<feature type="domain" description="DNA topoisomerase type IA zn finger" evidence="1">
    <location>
        <begin position="61"/>
        <end position="95"/>
    </location>
</feature>